<accession>A0A0A5GF27</accession>
<organism evidence="2 3">
    <name type="scientific">Pontibacillus halophilus JSM 076056 = DSM 19796</name>
    <dbReference type="NCBI Taxonomy" id="1385510"/>
    <lineage>
        <taxon>Bacteria</taxon>
        <taxon>Bacillati</taxon>
        <taxon>Bacillota</taxon>
        <taxon>Bacilli</taxon>
        <taxon>Bacillales</taxon>
        <taxon>Bacillaceae</taxon>
        <taxon>Pontibacillus</taxon>
    </lineage>
</organism>
<feature type="transmembrane region" description="Helical" evidence="1">
    <location>
        <begin position="12"/>
        <end position="32"/>
    </location>
</feature>
<name>A0A0A5GF27_9BACI</name>
<dbReference type="AlphaFoldDB" id="A0A0A5GF27"/>
<evidence type="ECO:0000313" key="3">
    <source>
        <dbReference type="Proteomes" id="UP000030528"/>
    </source>
</evidence>
<keyword evidence="1" id="KW-0812">Transmembrane</keyword>
<keyword evidence="1" id="KW-0472">Membrane</keyword>
<reference evidence="2 3" key="1">
    <citation type="submission" date="2013-08" db="EMBL/GenBank/DDBJ databases">
        <authorList>
            <person name="Huang J."/>
            <person name="Wang G."/>
        </authorList>
    </citation>
    <scope>NUCLEOTIDE SEQUENCE [LARGE SCALE GENOMIC DNA]</scope>
    <source>
        <strain evidence="2 3">JSM 076056</strain>
    </source>
</reference>
<comment type="caution">
    <text evidence="2">The sequence shown here is derived from an EMBL/GenBank/DDBJ whole genome shotgun (WGS) entry which is preliminary data.</text>
</comment>
<evidence type="ECO:0000256" key="1">
    <source>
        <dbReference type="SAM" id="Phobius"/>
    </source>
</evidence>
<proteinExistence type="predicted"/>
<feature type="transmembrane region" description="Helical" evidence="1">
    <location>
        <begin position="44"/>
        <end position="63"/>
    </location>
</feature>
<dbReference type="EMBL" id="AVPE01000014">
    <property type="protein sequence ID" value="KGX90584.1"/>
    <property type="molecule type" value="Genomic_DNA"/>
</dbReference>
<keyword evidence="3" id="KW-1185">Reference proteome</keyword>
<gene>
    <name evidence="2" type="ORF">N781_06885</name>
</gene>
<dbReference type="Proteomes" id="UP000030528">
    <property type="component" value="Unassembled WGS sequence"/>
</dbReference>
<keyword evidence="1" id="KW-1133">Transmembrane helix</keyword>
<evidence type="ECO:0000313" key="2">
    <source>
        <dbReference type="EMBL" id="KGX90584.1"/>
    </source>
</evidence>
<protein>
    <submittedName>
        <fullName evidence="2">Uncharacterized protein</fullName>
    </submittedName>
</protein>
<sequence>MVVGTASRIKRCFAAGTMGPTLYIFMNGQLILTYSTKDRFVVKLLLWPNLAFMRRMFIVALVTRIIGTATIELNCNDICFPVVMAAARFIIDESSFNNWTSHFDTPFFRSLYYGNQAVKIRKGLSKTVGRP</sequence>